<dbReference type="GO" id="GO:0008081">
    <property type="term" value="F:phosphoric diester hydrolase activity"/>
    <property type="evidence" value="ECO:0007669"/>
    <property type="project" value="InterPro"/>
</dbReference>
<dbReference type="InterPro" id="IPR039559">
    <property type="entry name" value="AIM6_PI-PLC-like_dom"/>
</dbReference>
<dbReference type="InterPro" id="IPR051236">
    <property type="entry name" value="HAT_RTT109-like"/>
</dbReference>
<dbReference type="OrthoDB" id="9794455at2"/>
<organism evidence="3 4">
    <name type="scientific">Blastopirellula marina</name>
    <dbReference type="NCBI Taxonomy" id="124"/>
    <lineage>
        <taxon>Bacteria</taxon>
        <taxon>Pseudomonadati</taxon>
        <taxon>Planctomycetota</taxon>
        <taxon>Planctomycetia</taxon>
        <taxon>Pirellulales</taxon>
        <taxon>Pirellulaceae</taxon>
        <taxon>Blastopirellula</taxon>
    </lineage>
</organism>
<dbReference type="PANTHER" id="PTHR31571:SF1">
    <property type="entry name" value="ALTERED INHERITANCE OF MITOCHONDRIA PROTEIN 6"/>
    <property type="match status" value="1"/>
</dbReference>
<gene>
    <name evidence="3" type="ORF">C5Y83_08580</name>
</gene>
<dbReference type="InterPro" id="IPR017946">
    <property type="entry name" value="PLC-like_Pdiesterase_TIM-brl"/>
</dbReference>
<feature type="signal peptide" evidence="2">
    <location>
        <begin position="1"/>
        <end position="24"/>
    </location>
</feature>
<dbReference type="RefSeq" id="WP_105329261.1">
    <property type="nucleotide sequence ID" value="NZ_PUHY01000006.1"/>
</dbReference>
<dbReference type="EMBL" id="PUHY01000006">
    <property type="protein sequence ID" value="PQO35972.1"/>
    <property type="molecule type" value="Genomic_DNA"/>
</dbReference>
<proteinExistence type="predicted"/>
<dbReference type="AlphaFoldDB" id="A0A2S8FUW8"/>
<dbReference type="Proteomes" id="UP000238322">
    <property type="component" value="Unassembled WGS sequence"/>
</dbReference>
<evidence type="ECO:0000256" key="2">
    <source>
        <dbReference type="SAM" id="SignalP"/>
    </source>
</evidence>
<name>A0A2S8FUW8_9BACT</name>
<feature type="chain" id="PRO_5015503715" description="Altered inheritance of mitochondria protein 6" evidence="2">
    <location>
        <begin position="25"/>
        <end position="274"/>
    </location>
</feature>
<evidence type="ECO:0000313" key="4">
    <source>
        <dbReference type="Proteomes" id="UP000238322"/>
    </source>
</evidence>
<evidence type="ECO:0000256" key="1">
    <source>
        <dbReference type="ARBA" id="ARBA00014286"/>
    </source>
</evidence>
<keyword evidence="2" id="KW-0732">Signal</keyword>
<dbReference type="Pfam" id="PF13653">
    <property type="entry name" value="GDPD_2"/>
    <property type="match status" value="1"/>
</dbReference>
<reference evidence="3 4" key="1">
    <citation type="submission" date="2018-02" db="EMBL/GenBank/DDBJ databases">
        <title>Comparative genomes isolates from brazilian mangrove.</title>
        <authorList>
            <person name="Araujo J.E."/>
            <person name="Taketani R.G."/>
            <person name="Silva M.C.P."/>
            <person name="Loureco M.V."/>
            <person name="Andreote F.D."/>
        </authorList>
    </citation>
    <scope>NUCLEOTIDE SEQUENCE [LARGE SCALE GENOMIC DNA]</scope>
    <source>
        <strain evidence="3 4">Hex-1 MGV</strain>
    </source>
</reference>
<dbReference type="Gene3D" id="3.20.20.190">
    <property type="entry name" value="Phosphatidylinositol (PI) phosphodiesterase"/>
    <property type="match status" value="1"/>
</dbReference>
<dbReference type="CDD" id="cd08577">
    <property type="entry name" value="PI-PLCc_GDPD_SF_unchar3"/>
    <property type="match status" value="1"/>
</dbReference>
<dbReference type="PANTHER" id="PTHR31571">
    <property type="entry name" value="ALTERED INHERITANCE OF MITOCHONDRIA PROTEIN 6"/>
    <property type="match status" value="1"/>
</dbReference>
<protein>
    <recommendedName>
        <fullName evidence="1">Altered inheritance of mitochondria protein 6</fullName>
    </recommendedName>
</protein>
<accession>A0A2S8FUW8</accession>
<sequence>MSHHFVSLIVLGILSVTVVSQANAAEPNPLSCAHAHNDYYHQRPLFDALDQGFTSVEADVFLVGDELLVGHFRRELRRDRSLESLYLAPLKKRIEANAGQVYSEPARMILLVDIKEDGAEAYAVLDKLLTKYADIVSVTKDGEFHQKALTVIISGDRAQKEIAKSNPRYAGIDGRVSDLYREAPSDLLPLISDNWNNHFKWKGSGEMPAAEREKLKSIVDRSHAKGRKVRFWATPENSRVWAELHQAGVDLIGTDQLEKLAEYLNAAPEKDEGT</sequence>
<dbReference type="SUPFAM" id="SSF51695">
    <property type="entry name" value="PLC-like phosphodiesterases"/>
    <property type="match status" value="1"/>
</dbReference>
<dbReference type="GO" id="GO:0006629">
    <property type="term" value="P:lipid metabolic process"/>
    <property type="evidence" value="ECO:0007669"/>
    <property type="project" value="InterPro"/>
</dbReference>
<evidence type="ECO:0000313" key="3">
    <source>
        <dbReference type="EMBL" id="PQO35972.1"/>
    </source>
</evidence>
<comment type="caution">
    <text evidence="3">The sequence shown here is derived from an EMBL/GenBank/DDBJ whole genome shotgun (WGS) entry which is preliminary data.</text>
</comment>